<protein>
    <submittedName>
        <fullName evidence="1">Uncharacterized protein</fullName>
    </submittedName>
</protein>
<dbReference type="Proteomes" id="UP000544134">
    <property type="component" value="Unassembled WGS sequence"/>
</dbReference>
<gene>
    <name evidence="1" type="ORF">HHL24_17275</name>
</gene>
<evidence type="ECO:0000313" key="1">
    <source>
        <dbReference type="EMBL" id="NML99680.1"/>
    </source>
</evidence>
<dbReference type="EMBL" id="JABBGJ010000017">
    <property type="protein sequence ID" value="NML99680.1"/>
    <property type="molecule type" value="Genomic_DNA"/>
</dbReference>
<dbReference type="AlphaFoldDB" id="A0A848IDI3"/>
<dbReference type="SUPFAM" id="SSF53756">
    <property type="entry name" value="UDP-Glycosyltransferase/glycogen phosphorylase"/>
    <property type="match status" value="1"/>
</dbReference>
<name>A0A848IDI3_9BURK</name>
<sequence length="599" mass="65053">MSDSALAKAADPVHLLLSILREQGFDAAARCAVEFAAQGVTPQLHADLCASAGRFEEAYHSASQAQAVTSGARHARLALFADALGHAEAAQRNSELAVAAHPHAATIDWIVWLIDHCGAHSAAAHMLRAYERHVPQDARASWWLAISLAAQTDASARAERRQALLRAYALDPSIHPALPLQLVLAFREIRDWQTVERVCREMLARNPTDAEMAWQLSHAQWQCNDAAAAEATMRAVDAAAPGNADVLAATGMYLAEQARYDESEAALHAALVLDSSTVQAAVDLADLELRRGAWASAWPRFEARLTRDDREANNVVAVMGRMAPRWRAEPLAGKTLLVHSEQGNGDDIQMVRFVPELAARVRDEGGRLVLAVRRALQPLLARYYADCVSIEDGPLGKPHYVLPIMSIPSVLGLRPERVGGAAYLHADANNVARWRERITACAADAKLHIGLVWSGSPTHRRDAKRSIPLAALAPILAQPDVVFHPLTPGRSADVMAVTAQGHRFCDLTGHYEAGFDDVAAHLTALDALVTIDSAPLHLGGALGRPVLAMLDHVSHWCWGNQEVQPWYDSVELFRQPQPGEWGAVVERVAARLQAMLSAR</sequence>
<comment type="caution">
    <text evidence="1">The sequence shown here is derived from an EMBL/GenBank/DDBJ whole genome shotgun (WGS) entry which is preliminary data.</text>
</comment>
<proteinExistence type="predicted"/>
<evidence type="ECO:0000313" key="2">
    <source>
        <dbReference type="Proteomes" id="UP000544134"/>
    </source>
</evidence>
<accession>A0A848IDI3</accession>
<dbReference type="SUPFAM" id="SSF48452">
    <property type="entry name" value="TPR-like"/>
    <property type="match status" value="1"/>
</dbReference>
<dbReference type="InterPro" id="IPR011990">
    <property type="entry name" value="TPR-like_helical_dom_sf"/>
</dbReference>
<organism evidence="1 2">
    <name type="scientific">Paraburkholderia polaris</name>
    <dbReference type="NCBI Taxonomy" id="2728848"/>
    <lineage>
        <taxon>Bacteria</taxon>
        <taxon>Pseudomonadati</taxon>
        <taxon>Pseudomonadota</taxon>
        <taxon>Betaproteobacteria</taxon>
        <taxon>Burkholderiales</taxon>
        <taxon>Burkholderiaceae</taxon>
        <taxon>Paraburkholderia</taxon>
    </lineage>
</organism>
<reference evidence="1 2" key="1">
    <citation type="submission" date="2020-04" db="EMBL/GenBank/DDBJ databases">
        <title>Paraburkholderia sp. RP-4-7 isolated from soil.</title>
        <authorList>
            <person name="Dahal R.H."/>
        </authorList>
    </citation>
    <scope>NUCLEOTIDE SEQUENCE [LARGE SCALE GENOMIC DNA]</scope>
    <source>
        <strain evidence="1 2">RP-4-7</strain>
    </source>
</reference>
<dbReference type="Gene3D" id="3.40.50.2000">
    <property type="entry name" value="Glycogen Phosphorylase B"/>
    <property type="match status" value="1"/>
</dbReference>
<dbReference type="Gene3D" id="1.25.40.10">
    <property type="entry name" value="Tetratricopeptide repeat domain"/>
    <property type="match status" value="1"/>
</dbReference>
<dbReference type="RefSeq" id="WP_169486651.1">
    <property type="nucleotide sequence ID" value="NZ_JABBGJ010000017.1"/>
</dbReference>
<keyword evidence="2" id="KW-1185">Reference proteome</keyword>